<dbReference type="Gene3D" id="4.10.60.10">
    <property type="entry name" value="Zinc finger, CCHC-type"/>
    <property type="match status" value="1"/>
</dbReference>
<evidence type="ECO:0000256" key="1">
    <source>
        <dbReference type="PROSITE-ProRule" id="PRU00047"/>
    </source>
</evidence>
<keyword evidence="1" id="KW-0863">Zinc-finger</keyword>
<dbReference type="GO" id="GO:0003676">
    <property type="term" value="F:nucleic acid binding"/>
    <property type="evidence" value="ECO:0007669"/>
    <property type="project" value="InterPro"/>
</dbReference>
<dbReference type="InterPro" id="IPR001878">
    <property type="entry name" value="Znf_CCHC"/>
</dbReference>
<organism evidence="4 5">
    <name type="scientific">Anaeramoeba flamelloides</name>
    <dbReference type="NCBI Taxonomy" id="1746091"/>
    <lineage>
        <taxon>Eukaryota</taxon>
        <taxon>Metamonada</taxon>
        <taxon>Anaeramoebidae</taxon>
        <taxon>Anaeramoeba</taxon>
    </lineage>
</organism>
<feature type="domain" description="CCHC-type" evidence="3">
    <location>
        <begin position="20"/>
        <end position="35"/>
    </location>
</feature>
<feature type="compositionally biased region" description="Low complexity" evidence="2">
    <location>
        <begin position="229"/>
        <end position="265"/>
    </location>
</feature>
<dbReference type="InterPro" id="IPR036875">
    <property type="entry name" value="Znf_CCHC_sf"/>
</dbReference>
<keyword evidence="1" id="KW-0862">Zinc</keyword>
<comment type="caution">
    <text evidence="4">The sequence shown here is derived from an EMBL/GenBank/DDBJ whole genome shotgun (WGS) entry which is preliminary data.</text>
</comment>
<sequence>MQQRSNYFPQSKRSTNNRSRCYYCHENGHLISTCPYLYPTFMNEFVFVPFQQPFFPNTTKKTRNFHNNQNKSNYNQNQQRNHCNQQEKYKNQNQNRNQNRNYQNYRANDQNRFNNHYPHPRFVSYSQNCSQPFPNYPRLQSQTFPIIKTPFSVICDTRVYNQNQPKPQNVKMSIVPKSQWPNDLDRQKQQIRVYCANCGSLGHRLHQCRMPTMDLLLEQFNESKKKELNSSFNTFSNRNTGNRTGSRYGHQNSNPNQNQNLLPVKQPKKKNQNPKPKPNVKPNSKPQISKPISQNKCIKQTLQNNQMEQFTKSKQTKNFSPIIVPKNRSTKQTIIKNKQTKVINKQTKKTPKQTKMIKSNPKFSLKKKISKTKSKIPNKKKNPNNKQNPNNQKILHSNNQKYSLNKKLPNITETDCTKQFRKPKKAW</sequence>
<gene>
    <name evidence="4" type="ORF">M0812_22142</name>
</gene>
<feature type="compositionally biased region" description="Low complexity" evidence="2">
    <location>
        <begin position="65"/>
        <end position="84"/>
    </location>
</feature>
<dbReference type="SUPFAM" id="SSF57756">
    <property type="entry name" value="Retrovirus zinc finger-like domains"/>
    <property type="match status" value="1"/>
</dbReference>
<protein>
    <recommendedName>
        <fullName evidence="3">CCHC-type domain-containing protein</fullName>
    </recommendedName>
</protein>
<feature type="region of interest" description="Disordered" evidence="2">
    <location>
        <begin position="58"/>
        <end position="97"/>
    </location>
</feature>
<evidence type="ECO:0000313" key="5">
    <source>
        <dbReference type="Proteomes" id="UP001146793"/>
    </source>
</evidence>
<keyword evidence="1" id="KW-0479">Metal-binding</keyword>
<evidence type="ECO:0000259" key="3">
    <source>
        <dbReference type="PROSITE" id="PS50158"/>
    </source>
</evidence>
<dbReference type="SMART" id="SM00343">
    <property type="entry name" value="ZnF_C2HC"/>
    <property type="match status" value="2"/>
</dbReference>
<evidence type="ECO:0000313" key="4">
    <source>
        <dbReference type="EMBL" id="KAJ3433189.1"/>
    </source>
</evidence>
<dbReference type="Proteomes" id="UP001146793">
    <property type="component" value="Unassembled WGS sequence"/>
</dbReference>
<accession>A0AAV7YWS0</accession>
<feature type="compositionally biased region" description="Low complexity" evidence="2">
    <location>
        <begin position="384"/>
        <end position="394"/>
    </location>
</feature>
<reference evidence="4" key="1">
    <citation type="submission" date="2022-08" db="EMBL/GenBank/DDBJ databases">
        <title>Novel sulphate-reducing endosymbionts in the free-living metamonad Anaeramoeba.</title>
        <authorList>
            <person name="Jerlstrom-Hultqvist J."/>
            <person name="Cepicka I."/>
            <person name="Gallot-Lavallee L."/>
            <person name="Salas-Leiva D."/>
            <person name="Curtis B.A."/>
            <person name="Zahonova K."/>
            <person name="Pipaliya S."/>
            <person name="Dacks J."/>
            <person name="Roger A.J."/>
        </authorList>
    </citation>
    <scope>NUCLEOTIDE SEQUENCE</scope>
    <source>
        <strain evidence="4">Busselton2</strain>
    </source>
</reference>
<dbReference type="AlphaFoldDB" id="A0AAV7YWS0"/>
<feature type="region of interest" description="Disordered" evidence="2">
    <location>
        <begin position="366"/>
        <end position="427"/>
    </location>
</feature>
<evidence type="ECO:0000256" key="2">
    <source>
        <dbReference type="SAM" id="MobiDB-lite"/>
    </source>
</evidence>
<name>A0AAV7YWS0_9EUKA</name>
<feature type="region of interest" description="Disordered" evidence="2">
    <location>
        <begin position="229"/>
        <end position="294"/>
    </location>
</feature>
<proteinExistence type="predicted"/>
<feature type="compositionally biased region" description="Basic residues" evidence="2">
    <location>
        <begin position="366"/>
        <end position="383"/>
    </location>
</feature>
<dbReference type="EMBL" id="JANTQA010000047">
    <property type="protein sequence ID" value="KAJ3433189.1"/>
    <property type="molecule type" value="Genomic_DNA"/>
</dbReference>
<dbReference type="GO" id="GO:0008270">
    <property type="term" value="F:zinc ion binding"/>
    <property type="evidence" value="ECO:0007669"/>
    <property type="project" value="UniProtKB-KW"/>
</dbReference>
<dbReference type="PROSITE" id="PS50158">
    <property type="entry name" value="ZF_CCHC"/>
    <property type="match status" value="1"/>
</dbReference>